<feature type="region of interest" description="Disordered" evidence="1">
    <location>
        <begin position="1"/>
        <end position="23"/>
    </location>
</feature>
<dbReference type="AlphaFoldDB" id="A0A250IW16"/>
<protein>
    <submittedName>
        <fullName evidence="2">Uncharacterized protein</fullName>
    </submittedName>
</protein>
<evidence type="ECO:0000313" key="3">
    <source>
        <dbReference type="Proteomes" id="UP000217257"/>
    </source>
</evidence>
<dbReference type="EMBL" id="CP022098">
    <property type="protein sequence ID" value="ATB35397.1"/>
    <property type="molecule type" value="Genomic_DNA"/>
</dbReference>
<accession>A0A250IW16</accession>
<reference evidence="2 3" key="1">
    <citation type="submission" date="2017-06" db="EMBL/GenBank/DDBJ databases">
        <title>Sequencing and comparative analysis of myxobacterial genomes.</title>
        <authorList>
            <person name="Rupp O."/>
            <person name="Goesmann A."/>
            <person name="Sogaard-Andersen L."/>
        </authorList>
    </citation>
    <scope>NUCLEOTIDE SEQUENCE [LARGE SCALE GENOMIC DNA]</scope>
    <source>
        <strain evidence="2 3">DSM 52655</strain>
    </source>
</reference>
<dbReference type="Proteomes" id="UP000217257">
    <property type="component" value="Chromosome"/>
</dbReference>
<proteinExistence type="predicted"/>
<name>A0A250IW16_9BACT</name>
<organism evidence="2 3">
    <name type="scientific">Cystobacter fuscus</name>
    <dbReference type="NCBI Taxonomy" id="43"/>
    <lineage>
        <taxon>Bacteria</taxon>
        <taxon>Pseudomonadati</taxon>
        <taxon>Myxococcota</taxon>
        <taxon>Myxococcia</taxon>
        <taxon>Myxococcales</taxon>
        <taxon>Cystobacterineae</taxon>
        <taxon>Archangiaceae</taxon>
        <taxon>Cystobacter</taxon>
    </lineage>
</organism>
<gene>
    <name evidence="2" type="ORF">CYFUS_000810</name>
</gene>
<evidence type="ECO:0000256" key="1">
    <source>
        <dbReference type="SAM" id="MobiDB-lite"/>
    </source>
</evidence>
<dbReference type="KEGG" id="cfus:CYFUS_000810"/>
<sequence length="43" mass="4361">MNTVVLTSPAGGSRGVGPPRYGGLESAEVMNAVCRPSPQKTGM</sequence>
<evidence type="ECO:0000313" key="2">
    <source>
        <dbReference type="EMBL" id="ATB35397.1"/>
    </source>
</evidence>